<dbReference type="InterPro" id="IPR046328">
    <property type="entry name" value="ETS_fam"/>
</dbReference>
<dbReference type="SUPFAM" id="SSF46785">
    <property type="entry name" value="Winged helix' DNA-binding domain"/>
    <property type="match status" value="1"/>
</dbReference>
<comment type="subcellular location">
    <subcellularLocation>
        <location evidence="3">Nucleus</location>
    </subcellularLocation>
</comment>
<dbReference type="PROSITE" id="PS00346">
    <property type="entry name" value="ETS_DOMAIN_2"/>
    <property type="match status" value="1"/>
</dbReference>
<keyword evidence="2 3" id="KW-0238">DNA-binding</keyword>
<dbReference type="Gene3D" id="1.10.10.10">
    <property type="entry name" value="Winged helix-like DNA-binding domain superfamily/Winged helix DNA-binding domain"/>
    <property type="match status" value="1"/>
</dbReference>
<dbReference type="OrthoDB" id="10067219at2759"/>
<dbReference type="PROSITE" id="PS00345">
    <property type="entry name" value="ETS_DOMAIN_1"/>
    <property type="match status" value="1"/>
</dbReference>
<dbReference type="EMBL" id="JQ959553">
    <property type="protein sequence ID" value="AFP87432.1"/>
    <property type="molecule type" value="mRNA"/>
</dbReference>
<dbReference type="GO" id="GO:0003700">
    <property type="term" value="F:DNA-binding transcription factor activity"/>
    <property type="evidence" value="ECO:0007669"/>
    <property type="project" value="InterPro"/>
</dbReference>
<comment type="similarity">
    <text evidence="1 3">Belongs to the ETS family.</text>
</comment>
<sequence>MSSTHHSVTPILVSQTREEKTIRLTGTKPAVHLWEFLLELLADESCASMISWTKKEEGEFKLRNQEEVARRWGDLKQRPGMNYDKLSRALRYYYQKNIIKKVNGQRLVYKFVELPYSYIPYRKSSSPCSGNDKKQHERIETVLRTQVKKEDKGQDLNMRQGPINGHYQHHVTCENDHRVVIAKPTSVIKRCGRAKAYTR</sequence>
<dbReference type="PRINTS" id="PR00454">
    <property type="entry name" value="ETSDOMAIN"/>
</dbReference>
<dbReference type="InterPro" id="IPR000418">
    <property type="entry name" value="Ets_dom"/>
</dbReference>
<evidence type="ECO:0000256" key="1">
    <source>
        <dbReference type="ARBA" id="ARBA00005562"/>
    </source>
</evidence>
<dbReference type="GO" id="GO:0005634">
    <property type="term" value="C:nucleus"/>
    <property type="evidence" value="ECO:0007669"/>
    <property type="project" value="UniProtKB-SubCell"/>
</dbReference>
<dbReference type="SMART" id="SM00413">
    <property type="entry name" value="ETS"/>
    <property type="match status" value="1"/>
</dbReference>
<dbReference type="RefSeq" id="XP_032217740.1">
    <property type="nucleotide sequence ID" value="XM_032361849.2"/>
</dbReference>
<organism evidence="5">
    <name type="scientific">Nematostella vectensis</name>
    <name type="common">Starlet sea anemone</name>
    <dbReference type="NCBI Taxonomy" id="45351"/>
    <lineage>
        <taxon>Eukaryota</taxon>
        <taxon>Metazoa</taxon>
        <taxon>Cnidaria</taxon>
        <taxon>Anthozoa</taxon>
        <taxon>Hexacorallia</taxon>
        <taxon>Actiniaria</taxon>
        <taxon>Edwardsiidae</taxon>
        <taxon>Nematostella</taxon>
    </lineage>
</organism>
<evidence type="ECO:0000259" key="4">
    <source>
        <dbReference type="PROSITE" id="PS50061"/>
    </source>
</evidence>
<protein>
    <submittedName>
        <fullName evidence="5">ElkA-like protein</fullName>
    </submittedName>
</protein>
<keyword evidence="3" id="KW-0539">Nucleus</keyword>
<dbReference type="InterPro" id="IPR036388">
    <property type="entry name" value="WH-like_DNA-bd_sf"/>
</dbReference>
<dbReference type="GO" id="GO:0006357">
    <property type="term" value="P:regulation of transcription by RNA polymerase II"/>
    <property type="evidence" value="ECO:0007669"/>
    <property type="project" value="InterPro"/>
</dbReference>
<accession>J7H4Y3</accession>
<feature type="domain" description="ETS" evidence="4">
    <location>
        <begin position="31"/>
        <end position="112"/>
    </location>
</feature>
<dbReference type="AlphaFoldDB" id="J7H4Y3"/>
<dbReference type="InterPro" id="IPR036390">
    <property type="entry name" value="WH_DNA-bd_sf"/>
</dbReference>
<dbReference type="PROSITE" id="PS50061">
    <property type="entry name" value="ETS_DOMAIN_3"/>
    <property type="match status" value="1"/>
</dbReference>
<dbReference type="GO" id="GO:0043565">
    <property type="term" value="F:sequence-specific DNA binding"/>
    <property type="evidence" value="ECO:0007669"/>
    <property type="project" value="InterPro"/>
</dbReference>
<dbReference type="PANTHER" id="PTHR11849">
    <property type="entry name" value="ETS"/>
    <property type="match status" value="1"/>
</dbReference>
<dbReference type="GeneID" id="5517338"/>
<dbReference type="HOGENOM" id="CLU_099695_1_1_1"/>
<evidence type="ECO:0000256" key="2">
    <source>
        <dbReference type="ARBA" id="ARBA00023125"/>
    </source>
</evidence>
<dbReference type="Pfam" id="PF00178">
    <property type="entry name" value="Ets"/>
    <property type="match status" value="1"/>
</dbReference>
<evidence type="ECO:0000313" key="5">
    <source>
        <dbReference type="EMBL" id="AFP87432.1"/>
    </source>
</evidence>
<evidence type="ECO:0000256" key="3">
    <source>
        <dbReference type="RuleBase" id="RU004019"/>
    </source>
</evidence>
<proteinExistence type="evidence at transcript level"/>
<dbReference type="PANTHER" id="PTHR11849:SF133">
    <property type="entry name" value="ETS DOMAIN-CONTAINING PROTEIN"/>
    <property type="match status" value="1"/>
</dbReference>
<name>J7H4Y3_NEMVE</name>
<dbReference type="FunFam" id="1.10.10.10:FF:000996">
    <property type="entry name" value="Predicted protein"/>
    <property type="match status" value="1"/>
</dbReference>
<reference evidence="5" key="1">
    <citation type="journal article" date="2012" name="PLoS Genet.">
        <title>A Framework for the Establishment of a Cnidarian Gene Regulatory Network for 'Endomesoderm' Specification: The Inputs of beta-Catenin/TCF Signaling.</title>
        <authorList>
            <person name="Rottinger E."/>
            <person name="Dahlin P."/>
            <person name="Martindale M.Q."/>
        </authorList>
    </citation>
    <scope>NUCLEOTIDE SEQUENCE</scope>
</reference>